<dbReference type="RefSeq" id="WP_130937427.1">
    <property type="nucleotide sequence ID" value="NZ_BMEE01000002.1"/>
</dbReference>
<dbReference type="EMBL" id="SIRS01000005">
    <property type="protein sequence ID" value="TBN14304.1"/>
    <property type="molecule type" value="Genomic_DNA"/>
</dbReference>
<evidence type="ECO:0000256" key="1">
    <source>
        <dbReference type="SAM" id="MobiDB-lite"/>
    </source>
</evidence>
<organism evidence="3 4">
    <name type="scientific">Hyunsoonleella pacifica</name>
    <dbReference type="NCBI Taxonomy" id="1080224"/>
    <lineage>
        <taxon>Bacteria</taxon>
        <taxon>Pseudomonadati</taxon>
        <taxon>Bacteroidota</taxon>
        <taxon>Flavobacteriia</taxon>
        <taxon>Flavobacteriales</taxon>
        <taxon>Flavobacteriaceae</taxon>
    </lineage>
</organism>
<evidence type="ECO:0000313" key="3">
    <source>
        <dbReference type="EMBL" id="TBN14304.1"/>
    </source>
</evidence>
<keyword evidence="2" id="KW-0732">Signal</keyword>
<dbReference type="Proteomes" id="UP000292372">
    <property type="component" value="Unassembled WGS sequence"/>
</dbReference>
<dbReference type="AlphaFoldDB" id="A0A4Q9FKW2"/>
<evidence type="ECO:0008006" key="5">
    <source>
        <dbReference type="Google" id="ProtNLM"/>
    </source>
</evidence>
<sequence>MKKLVLVVMALCAIQITSAQGHQKSKKGMNLSAEEIATIQTKKMTLALDLTDAQQDDIYQINLENAKLRKSHIAERKAKKESGEAKKPTKEERIEMANKRLDHQIAVKAKMKDILSEEQYKKWERMMAKKYAKMKDKSKDKKARKKA</sequence>
<dbReference type="OrthoDB" id="956918at2"/>
<accession>A0A4Q9FKW2</accession>
<gene>
    <name evidence="3" type="ORF">EYD46_12060</name>
</gene>
<comment type="caution">
    <text evidence="3">The sequence shown here is derived from an EMBL/GenBank/DDBJ whole genome shotgun (WGS) entry which is preliminary data.</text>
</comment>
<reference evidence="3 4" key="1">
    <citation type="journal article" date="2015" name="Int. J. Syst. Evol. Microbiol.">
        <title>Hyunsoonleella pacifica sp. nov., isolated from seawater of South Pacific Gyre.</title>
        <authorList>
            <person name="Gao X."/>
            <person name="Zhang Z."/>
            <person name="Dai X."/>
            <person name="Zhang X.H."/>
        </authorList>
    </citation>
    <scope>NUCLEOTIDE SEQUENCE [LARGE SCALE GENOMIC DNA]</scope>
    <source>
        <strain evidence="3 4">SW033</strain>
    </source>
</reference>
<feature type="signal peptide" evidence="2">
    <location>
        <begin position="1"/>
        <end position="19"/>
    </location>
</feature>
<proteinExistence type="predicted"/>
<feature type="chain" id="PRO_5020346816" description="DUF4890 domain-containing protein" evidence="2">
    <location>
        <begin position="20"/>
        <end position="147"/>
    </location>
</feature>
<evidence type="ECO:0000256" key="2">
    <source>
        <dbReference type="SAM" id="SignalP"/>
    </source>
</evidence>
<name>A0A4Q9FKW2_9FLAO</name>
<feature type="region of interest" description="Disordered" evidence="1">
    <location>
        <begin position="72"/>
        <end position="92"/>
    </location>
</feature>
<evidence type="ECO:0000313" key="4">
    <source>
        <dbReference type="Proteomes" id="UP000292372"/>
    </source>
</evidence>
<dbReference type="Gene3D" id="1.20.120.1490">
    <property type="match status" value="1"/>
</dbReference>
<keyword evidence="4" id="KW-1185">Reference proteome</keyword>
<protein>
    <recommendedName>
        <fullName evidence="5">DUF4890 domain-containing protein</fullName>
    </recommendedName>
</protein>